<dbReference type="InterPro" id="IPR036866">
    <property type="entry name" value="RibonucZ/Hydroxyglut_hydro"/>
</dbReference>
<dbReference type="PANTHER" id="PTHR46094:SF1">
    <property type="entry name" value="INTEGRATOR COMPLEX SUBUNIT 9"/>
    <property type="match status" value="1"/>
</dbReference>
<evidence type="ECO:0000256" key="4">
    <source>
        <dbReference type="ARBA" id="ARBA00022490"/>
    </source>
</evidence>
<dbReference type="SMART" id="SM01027">
    <property type="entry name" value="Beta-Casp"/>
    <property type="match status" value="1"/>
</dbReference>
<proteinExistence type="inferred from homology"/>
<keyword evidence="4" id="KW-0963">Cytoplasm</keyword>
<sequence>MQLTSLSWMPHRPCLLLKFPNVNVLLDCAVNLETLSTFLPCTIVPSSRLEALSFPRSWGIDYLKKLNDQLFVEGFPEVQPASLHTIAVDAIDIVLVSNWMSLVGLPFITERPDFRGVVYATEPTIQLGRLVMEELNDFFEGIDRDPIDDRWRADEIWRAFPNAPKTNPKEWKKFYNKKQLDNCLKKVVGISYSETIVINGAIRFTAYSSGFAIGSANWLIETETEKIGYLSASSSRTSHAKPAQWDKLKRMDSLILTSLSRIPESSPNEAVSGLFKEVVETLRARGNVLLPIAPTGILYDLFEYMIQQVDQISRDIPVYFISPIAKSALEYANIYAEWLSDIKSNKVYKPEEPFAHSEFVKGNRLRVYENIHGNFSREYKTPCVVFTGHPCLRIGNVVHFLEMWGNDPKNVVILTDPDYPPEEVYGPYNNLQIKCKYFPIETKLDYTQVPLILQDLEPKLLMLPEQYTKPVKGVSGRDLVVAYKPQITFKHGETLSMPISGKRKRVLIDPDMLKEMNVKGAKDNDDHGVCAIRGFLSAYDNKLELISLARANEKATLPRVFPKLVGSLTAEDLIKTLKKKSITAEIIKNIIGESIVVKIPRLEAQVTISADGQKSRISCKHSENRKILHGAITQCLNKL</sequence>
<name>A0A914BWB8_9BILA</name>
<dbReference type="WBParaSite" id="ACRNAN_Path_1145.g4428.t1">
    <property type="protein sequence ID" value="ACRNAN_Path_1145.g4428.t1"/>
    <property type="gene ID" value="ACRNAN_Path_1145.g4428"/>
</dbReference>
<evidence type="ECO:0000313" key="8">
    <source>
        <dbReference type="WBParaSite" id="ACRNAN_Path_1145.g4428.t1"/>
    </source>
</evidence>
<dbReference type="SUPFAM" id="SSF56281">
    <property type="entry name" value="Metallo-hydrolase/oxidoreductase"/>
    <property type="match status" value="1"/>
</dbReference>
<dbReference type="GO" id="GO:0032039">
    <property type="term" value="C:integrator complex"/>
    <property type="evidence" value="ECO:0007669"/>
    <property type="project" value="InterPro"/>
</dbReference>
<dbReference type="InterPro" id="IPR001279">
    <property type="entry name" value="Metallo-B-lactamas"/>
</dbReference>
<keyword evidence="5" id="KW-0539">Nucleus</keyword>
<comment type="subcellular location">
    <subcellularLocation>
        <location evidence="2">Cytoplasm</location>
    </subcellularLocation>
    <subcellularLocation>
        <location evidence="1">Nucleus</location>
    </subcellularLocation>
</comment>
<keyword evidence="7" id="KW-1185">Reference proteome</keyword>
<reference evidence="8" key="1">
    <citation type="submission" date="2022-11" db="UniProtKB">
        <authorList>
            <consortium name="WormBaseParasite"/>
        </authorList>
    </citation>
    <scope>IDENTIFICATION</scope>
</reference>
<evidence type="ECO:0000256" key="2">
    <source>
        <dbReference type="ARBA" id="ARBA00004496"/>
    </source>
</evidence>
<dbReference type="Pfam" id="PF16661">
    <property type="entry name" value="Lactamase_B_6"/>
    <property type="match status" value="1"/>
</dbReference>
<dbReference type="PANTHER" id="PTHR46094">
    <property type="entry name" value="INTEGRATOR COMPLEX SUBUNIT 9"/>
    <property type="match status" value="1"/>
</dbReference>
<dbReference type="GO" id="GO:0005737">
    <property type="term" value="C:cytoplasm"/>
    <property type="evidence" value="ECO:0007669"/>
    <property type="project" value="UniProtKB-SubCell"/>
</dbReference>
<dbReference type="Gene3D" id="3.60.15.10">
    <property type="entry name" value="Ribonuclease Z/Hydroxyacylglutathione hydrolase-like"/>
    <property type="match status" value="1"/>
</dbReference>
<dbReference type="AlphaFoldDB" id="A0A914BWB8"/>
<protein>
    <submittedName>
        <fullName evidence="8">Beta-Casp domain-containing protein</fullName>
    </submittedName>
</protein>
<accession>A0A914BWB8</accession>
<comment type="similarity">
    <text evidence="3">Belongs to the metallo-beta-lactamase superfamily. RNA-metabolizing metallo-beta-lactamase-like family. INTS9 subfamily.</text>
</comment>
<evidence type="ECO:0000256" key="1">
    <source>
        <dbReference type="ARBA" id="ARBA00004123"/>
    </source>
</evidence>
<dbReference type="Proteomes" id="UP000887540">
    <property type="component" value="Unplaced"/>
</dbReference>
<organism evidence="7 8">
    <name type="scientific">Acrobeloides nanus</name>
    <dbReference type="NCBI Taxonomy" id="290746"/>
    <lineage>
        <taxon>Eukaryota</taxon>
        <taxon>Metazoa</taxon>
        <taxon>Ecdysozoa</taxon>
        <taxon>Nematoda</taxon>
        <taxon>Chromadorea</taxon>
        <taxon>Rhabditida</taxon>
        <taxon>Tylenchina</taxon>
        <taxon>Cephalobomorpha</taxon>
        <taxon>Cephaloboidea</taxon>
        <taxon>Cephalobidae</taxon>
        <taxon>Acrobeloides</taxon>
    </lineage>
</organism>
<evidence type="ECO:0000256" key="5">
    <source>
        <dbReference type="ARBA" id="ARBA00023242"/>
    </source>
</evidence>
<dbReference type="GO" id="GO:0034472">
    <property type="term" value="P:snRNA 3'-end processing"/>
    <property type="evidence" value="ECO:0007669"/>
    <property type="project" value="TreeGrafter"/>
</dbReference>
<evidence type="ECO:0000313" key="7">
    <source>
        <dbReference type="Proteomes" id="UP000887540"/>
    </source>
</evidence>
<feature type="domain" description="Beta-Casp" evidence="6">
    <location>
        <begin position="297"/>
        <end position="424"/>
    </location>
</feature>
<evidence type="ECO:0000256" key="3">
    <source>
        <dbReference type="ARBA" id="ARBA00006861"/>
    </source>
</evidence>
<dbReference type="Pfam" id="PF10996">
    <property type="entry name" value="Beta-Casp"/>
    <property type="match status" value="1"/>
</dbReference>
<evidence type="ECO:0000259" key="6">
    <source>
        <dbReference type="SMART" id="SM01027"/>
    </source>
</evidence>
<dbReference type="InterPro" id="IPR027074">
    <property type="entry name" value="Integrator_9su"/>
</dbReference>
<dbReference type="InterPro" id="IPR022712">
    <property type="entry name" value="Beta_Casp"/>
</dbReference>